<keyword evidence="12" id="KW-1185">Reference proteome</keyword>
<organism evidence="11 12">
    <name type="scientific">Homarus americanus</name>
    <name type="common">American lobster</name>
    <dbReference type="NCBI Taxonomy" id="6706"/>
    <lineage>
        <taxon>Eukaryota</taxon>
        <taxon>Metazoa</taxon>
        <taxon>Ecdysozoa</taxon>
        <taxon>Arthropoda</taxon>
        <taxon>Crustacea</taxon>
        <taxon>Multicrustacea</taxon>
        <taxon>Malacostraca</taxon>
        <taxon>Eumalacostraca</taxon>
        <taxon>Eucarida</taxon>
        <taxon>Decapoda</taxon>
        <taxon>Pleocyemata</taxon>
        <taxon>Astacidea</taxon>
        <taxon>Nephropoidea</taxon>
        <taxon>Nephropidae</taxon>
        <taxon>Homarus</taxon>
    </lineage>
</organism>
<reference evidence="11" key="1">
    <citation type="journal article" date="2021" name="Sci. Adv.">
        <title>The American lobster genome reveals insights on longevity, neural, and immune adaptations.</title>
        <authorList>
            <person name="Polinski J.M."/>
            <person name="Zimin A.V."/>
            <person name="Clark K.F."/>
            <person name="Kohn A.B."/>
            <person name="Sadowski N."/>
            <person name="Timp W."/>
            <person name="Ptitsyn A."/>
            <person name="Khanna P."/>
            <person name="Romanova D.Y."/>
            <person name="Williams P."/>
            <person name="Greenwood S.J."/>
            <person name="Moroz L.L."/>
            <person name="Walt D.R."/>
            <person name="Bodnar A.G."/>
        </authorList>
    </citation>
    <scope>NUCLEOTIDE SEQUENCE</scope>
    <source>
        <strain evidence="11">GMGI-L3</strain>
    </source>
</reference>
<keyword evidence="7 11" id="KW-0675">Receptor</keyword>
<evidence type="ECO:0000256" key="2">
    <source>
        <dbReference type="ARBA" id="ARBA00008685"/>
    </source>
</evidence>
<evidence type="ECO:0000313" key="12">
    <source>
        <dbReference type="Proteomes" id="UP000747542"/>
    </source>
</evidence>
<proteinExistence type="inferred from homology"/>
<protein>
    <submittedName>
        <fullName evidence="11">Glutamate receptor ionotropic, kainate 2-like 6</fullName>
    </submittedName>
</protein>
<comment type="similarity">
    <text evidence="2">Belongs to the glutamate-gated ion channel (TC 1.A.10.1) family.</text>
</comment>
<keyword evidence="8" id="KW-0325">Glycoprotein</keyword>
<dbReference type="Proteomes" id="UP000747542">
    <property type="component" value="Unassembled WGS sequence"/>
</dbReference>
<evidence type="ECO:0000256" key="6">
    <source>
        <dbReference type="ARBA" id="ARBA00023136"/>
    </source>
</evidence>
<feature type="transmembrane region" description="Helical" evidence="9">
    <location>
        <begin position="198"/>
        <end position="221"/>
    </location>
</feature>
<evidence type="ECO:0000256" key="4">
    <source>
        <dbReference type="ARBA" id="ARBA00022692"/>
    </source>
</evidence>
<evidence type="ECO:0000256" key="5">
    <source>
        <dbReference type="ARBA" id="ARBA00022989"/>
    </source>
</evidence>
<dbReference type="PANTHER" id="PTHR42643">
    <property type="entry name" value="IONOTROPIC RECEPTOR 20A-RELATED"/>
    <property type="match status" value="1"/>
</dbReference>
<evidence type="ECO:0000313" key="11">
    <source>
        <dbReference type="EMBL" id="KAG7161733.1"/>
    </source>
</evidence>
<dbReference type="SUPFAM" id="SSF53850">
    <property type="entry name" value="Periplasmic binding protein-like II"/>
    <property type="match status" value="1"/>
</dbReference>
<keyword evidence="5 9" id="KW-1133">Transmembrane helix</keyword>
<dbReference type="GO" id="GO:0050906">
    <property type="term" value="P:detection of stimulus involved in sensory perception"/>
    <property type="evidence" value="ECO:0007669"/>
    <property type="project" value="UniProtKB-ARBA"/>
</dbReference>
<evidence type="ECO:0000256" key="7">
    <source>
        <dbReference type="ARBA" id="ARBA00023170"/>
    </source>
</evidence>
<feature type="transmembrane region" description="Helical" evidence="9">
    <location>
        <begin position="12"/>
        <end position="32"/>
    </location>
</feature>
<keyword evidence="3" id="KW-1003">Cell membrane</keyword>
<dbReference type="GO" id="GO:0005886">
    <property type="term" value="C:plasma membrane"/>
    <property type="evidence" value="ECO:0007669"/>
    <property type="project" value="UniProtKB-SubCell"/>
</dbReference>
<evidence type="ECO:0000256" key="9">
    <source>
        <dbReference type="SAM" id="Phobius"/>
    </source>
</evidence>
<dbReference type="EMBL" id="JAHLQT010028808">
    <property type="protein sequence ID" value="KAG7161733.1"/>
    <property type="molecule type" value="Genomic_DNA"/>
</dbReference>
<dbReference type="SMART" id="SM00079">
    <property type="entry name" value="PBPe"/>
    <property type="match status" value="1"/>
</dbReference>
<feature type="domain" description="Ionotropic glutamate receptor C-terminal" evidence="10">
    <location>
        <begin position="5"/>
        <end position="181"/>
    </location>
</feature>
<dbReference type="Gene3D" id="3.40.190.10">
    <property type="entry name" value="Periplasmic binding protein-like II"/>
    <property type="match status" value="1"/>
</dbReference>
<evidence type="ECO:0000256" key="1">
    <source>
        <dbReference type="ARBA" id="ARBA00004651"/>
    </source>
</evidence>
<dbReference type="AlphaFoldDB" id="A0A8J5JTE2"/>
<comment type="subcellular location">
    <subcellularLocation>
        <location evidence="1">Cell membrane</location>
        <topology evidence="1">Multi-pass membrane protein</topology>
    </subcellularLocation>
</comment>
<dbReference type="InterPro" id="IPR001320">
    <property type="entry name" value="Iontro_rcpt_C"/>
</dbReference>
<name>A0A8J5JTE2_HOMAM</name>
<evidence type="ECO:0000256" key="3">
    <source>
        <dbReference type="ARBA" id="ARBA00022475"/>
    </source>
</evidence>
<evidence type="ECO:0000259" key="10">
    <source>
        <dbReference type="SMART" id="SM00079"/>
    </source>
</evidence>
<dbReference type="GO" id="GO:0015276">
    <property type="term" value="F:ligand-gated monoatomic ion channel activity"/>
    <property type="evidence" value="ECO:0007669"/>
    <property type="project" value="InterPro"/>
</dbReference>
<comment type="caution">
    <text evidence="11">The sequence shown here is derived from an EMBL/GenBank/DDBJ whole genome shotgun (WGS) entry which is preliminary data.</text>
</comment>
<evidence type="ECO:0000256" key="8">
    <source>
        <dbReference type="ARBA" id="ARBA00023180"/>
    </source>
</evidence>
<keyword evidence="4 9" id="KW-0812">Transmembrane</keyword>
<dbReference type="PANTHER" id="PTHR42643:SF24">
    <property type="entry name" value="IONOTROPIC RECEPTOR 60A"/>
    <property type="match status" value="1"/>
</dbReference>
<dbReference type="InterPro" id="IPR052192">
    <property type="entry name" value="Insect_Ionotropic_Sensory_Rcpt"/>
</dbReference>
<dbReference type="Pfam" id="PF00060">
    <property type="entry name" value="Lig_chan"/>
    <property type="match status" value="1"/>
</dbReference>
<accession>A0A8J5JTE2</accession>
<gene>
    <name evidence="11" type="primary">Grik2-L6</name>
    <name evidence="11" type="ORF">Hamer_G007369</name>
</gene>
<keyword evidence="6 9" id="KW-0472">Membrane</keyword>
<sequence length="273" mass="30637">MQQGQEVVPERYPARLVFGSMWVASVVLYASYTSNLVSYFTVNKSTLPINNLEELVKSDYKFGTRAGSVYGDNMKASKSEVYKAASAKLESFGKEVTMGTYEEAIQRTLQEPYAFIGDYVVLDYYQMKDCNLVLLKQQLFQTMSSFVLPRHSPILPAVNYYMSLMDESGILEKLRQRWWRGQPCEDIGTVTAYQSLGLWEVCSAGLLMLVGVVMAVLVCCLEHAGPRLHHTSLITRTTTSNRNRSISSECIPSSQRCSTNTTHGQVLKTVLSD</sequence>